<accession>A0A4Y9XMS5</accession>
<dbReference type="AlphaFoldDB" id="A0A4Y9XMS5"/>
<feature type="region of interest" description="Disordered" evidence="1">
    <location>
        <begin position="1"/>
        <end position="46"/>
    </location>
</feature>
<feature type="compositionally biased region" description="Basic and acidic residues" evidence="1">
    <location>
        <begin position="33"/>
        <end position="46"/>
    </location>
</feature>
<evidence type="ECO:0000313" key="3">
    <source>
        <dbReference type="Proteomes" id="UP000298390"/>
    </source>
</evidence>
<evidence type="ECO:0000313" key="2">
    <source>
        <dbReference type="EMBL" id="TFY51390.1"/>
    </source>
</evidence>
<evidence type="ECO:0000256" key="1">
    <source>
        <dbReference type="SAM" id="MobiDB-lite"/>
    </source>
</evidence>
<feature type="compositionally biased region" description="Basic residues" evidence="1">
    <location>
        <begin position="22"/>
        <end position="32"/>
    </location>
</feature>
<sequence>MQLAVQPQIPPRHGNLDDDRKRAVHAPRHASRKPADRHSFPPRTKDAVRSLGLGTLCEVYEADEDQGAADGLSDMDHTLNHLRELQLDRRNIVLDSAHPNVAPHIVITPPDSVDAWNNYWATCVNRTGPQDPAQLQLPHRSDGLDPLACFAAPADAEARVHRAAASDNAQNGSDAGLFTEPRRVFSSSRLHSRVTLAAQERELLFLDNISAAVQRRQFRLAAQDAASIAPSFRARWQAPEFAHRFERPFKWTDEAEPLLSYFAHCVDTTVIDSPTPCIAPHIVIQEPPTDEPAPFMASHHNLTPSQQDCYFLTVPASFVHFVNENDSQVWGTETDLGIEEEEDCAPLLVGEVEADMDMEAEAESITTSCSGSWSEGLATPHGSHYELGEAIIEEFEEYVGEDEEGLRPATPPYRAVAEEPLENLKATVDVFECEEEDELPPFDDWYQNIASRAAT</sequence>
<reference evidence="2 3" key="1">
    <citation type="submission" date="2019-01" db="EMBL/GenBank/DDBJ databases">
        <title>Genome sequencing of the rare red list fungi Fomitopsis rosea.</title>
        <authorList>
            <person name="Buettner E."/>
            <person name="Kellner H."/>
        </authorList>
    </citation>
    <scope>NUCLEOTIDE SEQUENCE [LARGE SCALE GENOMIC DNA]</scope>
    <source>
        <strain evidence="2 3">DSM 105464</strain>
    </source>
</reference>
<organism evidence="2 3">
    <name type="scientific">Rhodofomes roseus</name>
    <dbReference type="NCBI Taxonomy" id="34475"/>
    <lineage>
        <taxon>Eukaryota</taxon>
        <taxon>Fungi</taxon>
        <taxon>Dikarya</taxon>
        <taxon>Basidiomycota</taxon>
        <taxon>Agaricomycotina</taxon>
        <taxon>Agaricomycetes</taxon>
        <taxon>Polyporales</taxon>
        <taxon>Rhodofomes</taxon>
    </lineage>
</organism>
<name>A0A4Y9XMS5_9APHY</name>
<protein>
    <submittedName>
        <fullName evidence="2">Uncharacterized protein</fullName>
    </submittedName>
</protein>
<comment type="caution">
    <text evidence="2">The sequence shown here is derived from an EMBL/GenBank/DDBJ whole genome shotgun (WGS) entry which is preliminary data.</text>
</comment>
<dbReference type="EMBL" id="SEKV01001198">
    <property type="protein sequence ID" value="TFY51390.1"/>
    <property type="molecule type" value="Genomic_DNA"/>
</dbReference>
<dbReference type="Proteomes" id="UP000298390">
    <property type="component" value="Unassembled WGS sequence"/>
</dbReference>
<gene>
    <name evidence="2" type="ORF">EVJ58_g10595</name>
</gene>
<proteinExistence type="predicted"/>